<proteinExistence type="predicted"/>
<dbReference type="InterPro" id="IPR026444">
    <property type="entry name" value="Secre_tail"/>
</dbReference>
<evidence type="ECO:0000313" key="3">
    <source>
        <dbReference type="EMBL" id="SBW06799.1"/>
    </source>
</evidence>
<evidence type="ECO:0000256" key="1">
    <source>
        <dbReference type="SAM" id="MobiDB-lite"/>
    </source>
</evidence>
<dbReference type="InterPro" id="IPR013783">
    <property type="entry name" value="Ig-like_fold"/>
</dbReference>
<dbReference type="PANTHER" id="PTHR34819:SF3">
    <property type="entry name" value="CELL SURFACE PROTEIN"/>
    <property type="match status" value="1"/>
</dbReference>
<feature type="region of interest" description="Disordered" evidence="1">
    <location>
        <begin position="651"/>
        <end position="671"/>
    </location>
</feature>
<dbReference type="Gene3D" id="2.60.40.10">
    <property type="entry name" value="Immunoglobulins"/>
    <property type="match status" value="1"/>
</dbReference>
<sequence length="1645" mass="179588">MNYISNRFLYFILLFISLLPLVQMHADGSKDLYPSGATGNRAYLRSNTGVTANWPFPNKGTHYVYAAAGETITLASSAQSGTTRRIRLYAPNGNEVSPTIANNQGNIADRNAELAGPRKVGQIAGGNRYLPIYYTVPAGGAGIYRVEFEGTGSDSGDVTGTANTLSQPSGSSYVAGWDISVINTANTDFIKGRVYTNVLNMSIASSTSTGFYGLVYVLTKDGYTYRVNNNGNNGIYFTFFVNNNGFVNATTKVPIYKSLNTTTGIGNQVHDPNLADTDVSITHKLFYTQPSADLPLDVEVSGAVPGGKTWLRNTIVVPKVEEVKVLGTDNTEGQISSKGGYIRFKTESQGTFTIKIESTGTPAFTTRHMYGAAKIGENSVYWDGKDGDNIPIPAGRVPAKITVQLQGAEVHFPFFDMEMNLRGTIIELLDHNNLNNVLSDIVYWDDSNITINSNNNSGSSPSPVNNTHLPPTNSSGISSNSNGHKWAVGISNASYGFGNQKSIDTWTFIKGEEKTIETAVTIKEADLQVSSVTVDKSSVRLEEEDINGDYNPTILSYTVKVKNDGPSDVLGAPFTFTLPTGFDGTGYTAVFNGNGCGTELVAIVYDAVKRQYSSSLNLPNGCEITYTFQAEVTLDADPGNNNAVATILRPNDVTDPDATNTSDPANPVAPANADNPYDLTLWYVLPTDPYFECANNGKGGNCNNIKGVMVNLIRETDLAIEKTVNESNPEVGDFVTFTLKITNHGPHSASNIIINDILPDGYTIGVINNGGTSVGNTITWNIISLAKDANTSVTFTAEINPSGSYLNTASVSADGVDPEPDNNTDTETVVPCREENIFSENFGDSEFPEASNNFGRVTSPYMPSNSFKFGTPYPLSEEYDKFAIDNNHYAVVAPGYIKMGHKANDYYFWTPAYNESNTIQDRSNTVAGAVMVVNAGQVLNSFYKRTQLLQVGASYRASFWLYLVNGPSQVAIDILNPKTNEVLATIESHVLNDWDASVKNKWTYLELYFSVPIPDDEENCKVDNVIISFRNNLAENSGNDYYVDDISLDKVCSVPSGTIIIRCPDPNYKKNYWHGTVSNQWADTDNWTAEFVPASGDNIEFATENNNGSSGNGNGLGTAIRDLHLDVDRVIGDLINNSDVDLLVTTENQLTINGVVIDDNPDKGTIVVKTSTDKPTGTLLFANPDDNRNVNATVEFYNKAYECSTCGFYKKQWQYFGIPVQASDFPYLTPRVETVNQWVETFNGNKWQLAPYTPDTGLKAFKGYEMTNSSNALPTHIYSFPGILNVGNAIVPLTRTSNVNYSGMNLVGNSFTAAIPITSAAIELGSVELTENTVYLFNTGTRDQWRKLNGGTVSGVAGGQYQAVPFNLAGQAGIPDRILSMHTFMLDVKTPGNITLKYGELMKNELNTSTTKPWKSTYTKNSTAQYPYIVMEVVGNTSADRVWLFENPGTTKGFDNGWDAYKLQEEGLAQVYVSGEAESKYQIATVPEFVGTTFGVNTVKDEKFLITLSVASDVEMRKLYLHDIHTGRSYPIENNVEYTLPGVNSIAKGRFKITESSSPLNGVGQESSLVNIYVRNNQIVVDNQSDKNCIATVYDILGRLLDEKKVFSNSNEYFVGNQLINKGIYIVKIVSEDKSINKSERVLLK</sequence>
<organism evidence="3">
    <name type="scientific">uncultured Dysgonomonas sp</name>
    <dbReference type="NCBI Taxonomy" id="206096"/>
    <lineage>
        <taxon>Bacteria</taxon>
        <taxon>Pseudomonadati</taxon>
        <taxon>Bacteroidota</taxon>
        <taxon>Bacteroidia</taxon>
        <taxon>Bacteroidales</taxon>
        <taxon>Dysgonomonadaceae</taxon>
        <taxon>Dysgonomonas</taxon>
        <taxon>environmental samples</taxon>
    </lineage>
</organism>
<dbReference type="NCBIfam" id="TIGR04183">
    <property type="entry name" value="Por_Secre_tail"/>
    <property type="match status" value="1"/>
</dbReference>
<feature type="domain" description="DUF11" evidence="2">
    <location>
        <begin position="717"/>
        <end position="829"/>
    </location>
</feature>
<dbReference type="EMBL" id="FLUM01000003">
    <property type="protein sequence ID" value="SBW06799.1"/>
    <property type="molecule type" value="Genomic_DNA"/>
</dbReference>
<reference evidence="3" key="1">
    <citation type="submission" date="2016-04" db="EMBL/GenBank/DDBJ databases">
        <authorList>
            <person name="Evans L.H."/>
            <person name="Alamgir A."/>
            <person name="Owens N."/>
            <person name="Weber N.D."/>
            <person name="Virtaneva K."/>
            <person name="Barbian K."/>
            <person name="Babar A."/>
            <person name="Rosenke K."/>
        </authorList>
    </citation>
    <scope>NUCLEOTIDE SEQUENCE</scope>
    <source>
        <strain evidence="3">86-1</strain>
    </source>
</reference>
<dbReference type="Pfam" id="PF01345">
    <property type="entry name" value="DUF11"/>
    <property type="match status" value="1"/>
</dbReference>
<gene>
    <name evidence="3" type="ORF">KL86DYS1_31477</name>
</gene>
<name>A0A212K4Z8_9BACT</name>
<dbReference type="NCBIfam" id="TIGR01451">
    <property type="entry name" value="B_ant_repeat"/>
    <property type="match status" value="1"/>
</dbReference>
<evidence type="ECO:0000259" key="2">
    <source>
        <dbReference type="Pfam" id="PF01345"/>
    </source>
</evidence>
<feature type="region of interest" description="Disordered" evidence="1">
    <location>
        <begin position="454"/>
        <end position="481"/>
    </location>
</feature>
<dbReference type="PANTHER" id="PTHR34819">
    <property type="entry name" value="LARGE CYSTEINE-RICH PERIPLASMIC PROTEIN OMCB"/>
    <property type="match status" value="1"/>
</dbReference>
<dbReference type="RefSeq" id="WP_296944313.1">
    <property type="nucleotide sequence ID" value="NZ_LT599032.1"/>
</dbReference>
<dbReference type="InterPro" id="IPR001434">
    <property type="entry name" value="OmcB-like_DUF11"/>
</dbReference>
<accession>A0A212K4Z8</accession>
<dbReference type="InterPro" id="IPR047589">
    <property type="entry name" value="DUF11_rpt"/>
</dbReference>
<dbReference type="Gene3D" id="2.60.120.260">
    <property type="entry name" value="Galactose-binding domain-like"/>
    <property type="match status" value="1"/>
</dbReference>
<protein>
    <recommendedName>
        <fullName evidence="2">DUF11 domain-containing protein</fullName>
    </recommendedName>
</protein>
<dbReference type="InterPro" id="IPR051172">
    <property type="entry name" value="Chlamydia_OmcB"/>
</dbReference>